<dbReference type="EMBL" id="JAIPME010000002">
    <property type="protein sequence ID" value="MBZ2387449.1"/>
    <property type="molecule type" value="Genomic_DNA"/>
</dbReference>
<dbReference type="RefSeq" id="WP_223420387.1">
    <property type="nucleotide sequence ID" value="NZ_JAIPME010000002.1"/>
</dbReference>
<dbReference type="PANTHER" id="PTHR11659:SF0">
    <property type="entry name" value="GLUTAMYL-TRNA(GLN) AMIDOTRANSFERASE SUBUNIT B, MITOCHONDRIAL"/>
    <property type="match status" value="1"/>
</dbReference>
<dbReference type="InterPro" id="IPR018027">
    <property type="entry name" value="Asn/Gln_amidotransferase"/>
</dbReference>
<keyword evidence="14" id="KW-1185">Reference proteome</keyword>
<protein>
    <recommendedName>
        <fullName evidence="10">Aspartyl/glutamyl-tRNA(Asn/Gln) amidotransferase subunit B</fullName>
        <shortName evidence="10">Asp/Glu-ADT subunit B</shortName>
        <ecNumber evidence="10">6.3.5.-</ecNumber>
    </recommendedName>
</protein>
<comment type="function">
    <text evidence="7 10">Allows the formation of correctly charged Asn-tRNA(Asn) or Gln-tRNA(Gln) through the transamidation of misacylated Asp-tRNA(Asn) or Glu-tRNA(Gln) in organisms which lack either or both of asparaginyl-tRNA or glutaminyl-tRNA synthetases. The reaction takes place in the presence of glutamine and ATP through an activated phospho-Asp-tRNA(Asn) or phospho-Glu-tRNA(Gln).</text>
</comment>
<keyword evidence="3 10" id="KW-0436">Ligase</keyword>
<evidence type="ECO:0000256" key="8">
    <source>
        <dbReference type="ARBA" id="ARBA00047380"/>
    </source>
</evidence>
<keyword evidence="6 10" id="KW-0648">Protein biosynthesis</keyword>
<dbReference type="NCBIfam" id="NF004012">
    <property type="entry name" value="PRK05477.1-2"/>
    <property type="match status" value="1"/>
</dbReference>
<proteinExistence type="inferred from homology"/>
<evidence type="ECO:0000256" key="4">
    <source>
        <dbReference type="ARBA" id="ARBA00022741"/>
    </source>
</evidence>
<dbReference type="InterPro" id="IPR017958">
    <property type="entry name" value="Gln-tRNA_amidoTrfase_suB_CS"/>
</dbReference>
<dbReference type="Gene3D" id="1.10.150.380">
    <property type="entry name" value="GatB domain, N-terminal subdomain"/>
    <property type="match status" value="1"/>
</dbReference>
<evidence type="ECO:0000256" key="7">
    <source>
        <dbReference type="ARBA" id="ARBA00024799"/>
    </source>
</evidence>
<feature type="domain" description="Asn/Gln amidotransferase" evidence="12">
    <location>
        <begin position="323"/>
        <end position="470"/>
    </location>
</feature>
<evidence type="ECO:0000256" key="5">
    <source>
        <dbReference type="ARBA" id="ARBA00022840"/>
    </source>
</evidence>
<comment type="caution">
    <text evidence="13">The sequence shown here is derived from an EMBL/GenBank/DDBJ whole genome shotgun (WGS) entry which is preliminary data.</text>
</comment>
<dbReference type="Gene3D" id="1.10.10.410">
    <property type="match status" value="1"/>
</dbReference>
<dbReference type="PANTHER" id="PTHR11659">
    <property type="entry name" value="GLUTAMYL-TRNA GLN AMIDOTRANSFERASE SUBUNIT B MITOCHONDRIAL AND PROKARYOTIC PET112-RELATED"/>
    <property type="match status" value="1"/>
</dbReference>
<name>A0ABS7T0Y6_9FIRM</name>
<dbReference type="InterPro" id="IPR042114">
    <property type="entry name" value="GatB_C_1"/>
</dbReference>
<comment type="similarity">
    <text evidence="1 10">Belongs to the GatB/GatE family. GatB subfamily.</text>
</comment>
<sequence length="472" mass="53753">MKTKTIIGLEIHVELSTATKMFCSCKNEFGAVPNTNVCPICLGHPGTLPQMNKRAVEYAVMAGLAFNCKIRNDQKVDRKKYFYPDLVKGYQLTQFEKPYAYEGYLELTSGKHINIREIHMEEDTGKSNHNDDDTVLMDYNRAGVPLIEIVTDPDMSSPEEAREFVETLASTLKFLGVSDCIMAEGSMRVDVNVNIKDEESGFRTEIAEIKNINSIRAIENALTFEVQRQTALLEKGQTGVKETRRWDDIELETIHMRNKEVGNDYRFSADGDIPDIYLSDEFIENFRENLPELPSKKQARYMKDYKLSEYDANLLSHDRNLASLFESTDKLVKDSNTTANWILTELSRRLNEAEETADNMALSVENFAKLINLAKNNKINNNVAKKLLREIYTSNENPEKLAEERNLLQISDSSFLEDIVSEVLRENPQSIEDIKNGKDRAFGFLVGQAMKKTKGKGNPQEINKLLKEKLGE</sequence>
<dbReference type="InterPro" id="IPR014746">
    <property type="entry name" value="Gln_synth/guanido_kin_cat_dom"/>
</dbReference>
<evidence type="ECO:0000313" key="14">
    <source>
        <dbReference type="Proteomes" id="UP000734271"/>
    </source>
</evidence>
<feature type="region of interest" description="Disordered" evidence="11">
    <location>
        <begin position="453"/>
        <end position="472"/>
    </location>
</feature>
<evidence type="ECO:0000259" key="12">
    <source>
        <dbReference type="SMART" id="SM00845"/>
    </source>
</evidence>
<accession>A0ABS7T0Y6</accession>
<evidence type="ECO:0000256" key="10">
    <source>
        <dbReference type="HAMAP-Rule" id="MF_00121"/>
    </source>
</evidence>
<evidence type="ECO:0000256" key="2">
    <source>
        <dbReference type="ARBA" id="ARBA00011123"/>
    </source>
</evidence>
<evidence type="ECO:0000256" key="11">
    <source>
        <dbReference type="SAM" id="MobiDB-lite"/>
    </source>
</evidence>
<dbReference type="SUPFAM" id="SSF89095">
    <property type="entry name" value="GatB/YqeY motif"/>
    <property type="match status" value="1"/>
</dbReference>
<gene>
    <name evidence="10 13" type="primary">gatB</name>
    <name evidence="13" type="ORF">K8P03_09150</name>
</gene>
<dbReference type="EC" id="6.3.5.-" evidence="10"/>
<dbReference type="InterPro" id="IPR003789">
    <property type="entry name" value="Asn/Gln_tRNA_amidoTrase-B-like"/>
</dbReference>
<dbReference type="InterPro" id="IPR017959">
    <property type="entry name" value="Asn/Gln-tRNA_amidoTrfase_suB/E"/>
</dbReference>
<dbReference type="Pfam" id="PF02637">
    <property type="entry name" value="GatB_Yqey"/>
    <property type="match status" value="1"/>
</dbReference>
<dbReference type="SUPFAM" id="SSF55931">
    <property type="entry name" value="Glutamine synthetase/guanido kinase"/>
    <property type="match status" value="1"/>
</dbReference>
<dbReference type="Proteomes" id="UP000734271">
    <property type="component" value="Unassembled WGS sequence"/>
</dbReference>
<reference evidence="13 14" key="1">
    <citation type="submission" date="2021-08" db="EMBL/GenBank/DDBJ databases">
        <title>FDA dAtabase for Regulatory Grade micrObial Sequences (FDA-ARGOS): Supporting development and validation of Infectious Disease Dx tests.</title>
        <authorList>
            <person name="Sproer C."/>
            <person name="Gronow S."/>
            <person name="Severitt S."/>
            <person name="Schroder I."/>
            <person name="Tallon L."/>
            <person name="Sadzewicz L."/>
            <person name="Zhao X."/>
            <person name="Boylan J."/>
            <person name="Ott S."/>
            <person name="Bowen H."/>
            <person name="Vavikolanu K."/>
            <person name="Hazen T."/>
            <person name="Aluvathingal J."/>
            <person name="Nadendla S."/>
            <person name="Lowell S."/>
            <person name="Myers T."/>
            <person name="Yan Y."/>
            <person name="Sichtig H."/>
        </authorList>
    </citation>
    <scope>NUCLEOTIDE SEQUENCE [LARGE SCALE GENOMIC DNA]</scope>
    <source>
        <strain evidence="13 14">FDAARGOS_1460</strain>
    </source>
</reference>
<comment type="catalytic activity">
    <reaction evidence="8 10">
        <text>L-aspartyl-tRNA(Asn) + L-glutamine + ATP + H2O = L-asparaginyl-tRNA(Asn) + L-glutamate + ADP + phosphate + 2 H(+)</text>
        <dbReference type="Rhea" id="RHEA:14513"/>
        <dbReference type="Rhea" id="RHEA-COMP:9674"/>
        <dbReference type="Rhea" id="RHEA-COMP:9677"/>
        <dbReference type="ChEBI" id="CHEBI:15377"/>
        <dbReference type="ChEBI" id="CHEBI:15378"/>
        <dbReference type="ChEBI" id="CHEBI:29985"/>
        <dbReference type="ChEBI" id="CHEBI:30616"/>
        <dbReference type="ChEBI" id="CHEBI:43474"/>
        <dbReference type="ChEBI" id="CHEBI:58359"/>
        <dbReference type="ChEBI" id="CHEBI:78515"/>
        <dbReference type="ChEBI" id="CHEBI:78516"/>
        <dbReference type="ChEBI" id="CHEBI:456216"/>
    </reaction>
</comment>
<organism evidence="13 14">
    <name type="scientific">Anaerococcus murdochii</name>
    <dbReference type="NCBI Taxonomy" id="411577"/>
    <lineage>
        <taxon>Bacteria</taxon>
        <taxon>Bacillati</taxon>
        <taxon>Bacillota</taxon>
        <taxon>Tissierellia</taxon>
        <taxon>Tissierellales</taxon>
        <taxon>Peptoniphilaceae</taxon>
        <taxon>Anaerococcus</taxon>
    </lineage>
</organism>
<comment type="subunit">
    <text evidence="2 10">Heterotrimer of A, B and C subunits.</text>
</comment>
<dbReference type="NCBIfam" id="TIGR00133">
    <property type="entry name" value="gatB"/>
    <property type="match status" value="1"/>
</dbReference>
<dbReference type="InterPro" id="IPR023168">
    <property type="entry name" value="GatB_Yqey_C_2"/>
</dbReference>
<keyword evidence="5 10" id="KW-0067">ATP-binding</keyword>
<evidence type="ECO:0000256" key="9">
    <source>
        <dbReference type="ARBA" id="ARBA00047913"/>
    </source>
</evidence>
<evidence type="ECO:0000256" key="1">
    <source>
        <dbReference type="ARBA" id="ARBA00005306"/>
    </source>
</evidence>
<keyword evidence="4 10" id="KW-0547">Nucleotide-binding</keyword>
<dbReference type="NCBIfam" id="NF004014">
    <property type="entry name" value="PRK05477.1-4"/>
    <property type="match status" value="1"/>
</dbReference>
<dbReference type="SMART" id="SM00845">
    <property type="entry name" value="GatB_Yqey"/>
    <property type="match status" value="1"/>
</dbReference>
<dbReference type="InterPro" id="IPR004413">
    <property type="entry name" value="GatB"/>
</dbReference>
<dbReference type="PROSITE" id="PS01234">
    <property type="entry name" value="GATB"/>
    <property type="match status" value="1"/>
</dbReference>
<evidence type="ECO:0000256" key="3">
    <source>
        <dbReference type="ARBA" id="ARBA00022598"/>
    </source>
</evidence>
<dbReference type="HAMAP" id="MF_00121">
    <property type="entry name" value="GatB"/>
    <property type="match status" value="1"/>
</dbReference>
<comment type="catalytic activity">
    <reaction evidence="9 10">
        <text>L-glutamyl-tRNA(Gln) + L-glutamine + ATP + H2O = L-glutaminyl-tRNA(Gln) + L-glutamate + ADP + phosphate + H(+)</text>
        <dbReference type="Rhea" id="RHEA:17521"/>
        <dbReference type="Rhea" id="RHEA-COMP:9681"/>
        <dbReference type="Rhea" id="RHEA-COMP:9684"/>
        <dbReference type="ChEBI" id="CHEBI:15377"/>
        <dbReference type="ChEBI" id="CHEBI:15378"/>
        <dbReference type="ChEBI" id="CHEBI:29985"/>
        <dbReference type="ChEBI" id="CHEBI:30616"/>
        <dbReference type="ChEBI" id="CHEBI:43474"/>
        <dbReference type="ChEBI" id="CHEBI:58359"/>
        <dbReference type="ChEBI" id="CHEBI:78520"/>
        <dbReference type="ChEBI" id="CHEBI:78521"/>
        <dbReference type="ChEBI" id="CHEBI:456216"/>
    </reaction>
</comment>
<dbReference type="Pfam" id="PF02934">
    <property type="entry name" value="GatB_N"/>
    <property type="match status" value="1"/>
</dbReference>
<evidence type="ECO:0000256" key="6">
    <source>
        <dbReference type="ARBA" id="ARBA00022917"/>
    </source>
</evidence>
<dbReference type="InterPro" id="IPR006075">
    <property type="entry name" value="Asn/Gln-tRNA_Trfase_suB/E_cat"/>
</dbReference>
<evidence type="ECO:0000313" key="13">
    <source>
        <dbReference type="EMBL" id="MBZ2387449.1"/>
    </source>
</evidence>